<name>A0ABM3MM00_GALME</name>
<dbReference type="GeneID" id="128200993"/>
<dbReference type="Pfam" id="PF08559">
    <property type="entry name" value="Cut8"/>
    <property type="match status" value="1"/>
</dbReference>
<keyword evidence="3" id="KW-0539">Nucleus</keyword>
<gene>
    <name evidence="5" type="primary">LOC128200993</name>
</gene>
<sequence length="353" mass="40209">MRAMEGTITPESRHHSQAALGNITARMDRLRVAISQSIMLIRERSSALPSSYLRSTSLPDEIIMQQKDHECLATSRSPDIELKTNSTNYSIVRTPQKNSSCLSPPKLEVNSHVRKRLLFGDSERILLTPEKIDFSDISTLQKFEISSPIKSTPPIKKTRLEKTIDNNGPFDVALKGLSPNQLIDIITSVTYKHPEIEYEIRKDMPVPDLSPFKQRLLYLKSNIYKGLRTLRSASKTDLLAYSRTSTHLAAFKKCLVEQGKVLVESQHWESVIKYVLLAWKYVRATPVWDHQAHNACRKQCFEALIAFCIMALKKGHLEKDVLIYTKDKLQDMVADSEDILSCIKIIKEKLSDL</sequence>
<evidence type="ECO:0000256" key="1">
    <source>
        <dbReference type="ARBA" id="ARBA00004123"/>
    </source>
</evidence>
<protein>
    <submittedName>
        <fullName evidence="5">Uncharacterized protein LOC128200993 isoform X1</fullName>
    </submittedName>
</protein>
<keyword evidence="4" id="KW-1185">Reference proteome</keyword>
<evidence type="ECO:0000256" key="3">
    <source>
        <dbReference type="ARBA" id="ARBA00023242"/>
    </source>
</evidence>
<dbReference type="Gene3D" id="1.20.58.1590">
    <property type="entry name" value="Tethering factor for nuclear proteasome Cut8/Sts1"/>
    <property type="match status" value="1"/>
</dbReference>
<reference evidence="5" key="1">
    <citation type="submission" date="2025-08" db="UniProtKB">
        <authorList>
            <consortium name="RefSeq"/>
        </authorList>
    </citation>
    <scope>IDENTIFICATION</scope>
    <source>
        <tissue evidence="5">Whole larvae</tissue>
    </source>
</reference>
<comment type="subcellular location">
    <subcellularLocation>
        <location evidence="1">Nucleus</location>
    </subcellularLocation>
</comment>
<evidence type="ECO:0000256" key="2">
    <source>
        <dbReference type="ARBA" id="ARBA00006199"/>
    </source>
</evidence>
<evidence type="ECO:0000313" key="5">
    <source>
        <dbReference type="RefSeq" id="XP_052752376.1"/>
    </source>
</evidence>
<dbReference type="PANTHER" id="PTHR28032">
    <property type="entry name" value="FI02826P"/>
    <property type="match status" value="1"/>
</dbReference>
<dbReference type="Proteomes" id="UP001652740">
    <property type="component" value="Unplaced"/>
</dbReference>
<dbReference type="InterPro" id="IPR013868">
    <property type="entry name" value="Cut8/Sts1_fam"/>
</dbReference>
<proteinExistence type="inferred from homology"/>
<evidence type="ECO:0000313" key="4">
    <source>
        <dbReference type="Proteomes" id="UP001652740"/>
    </source>
</evidence>
<accession>A0ABM3MM00</accession>
<dbReference type="PANTHER" id="PTHR28032:SF1">
    <property type="entry name" value="FI02826P"/>
    <property type="match status" value="1"/>
</dbReference>
<dbReference type="RefSeq" id="XP_052752376.1">
    <property type="nucleotide sequence ID" value="XM_052896416.1"/>
</dbReference>
<dbReference type="InterPro" id="IPR038422">
    <property type="entry name" value="Cut8/Sts1_sf"/>
</dbReference>
<organism evidence="4 5">
    <name type="scientific">Galleria mellonella</name>
    <name type="common">Greater wax moth</name>
    <dbReference type="NCBI Taxonomy" id="7137"/>
    <lineage>
        <taxon>Eukaryota</taxon>
        <taxon>Metazoa</taxon>
        <taxon>Ecdysozoa</taxon>
        <taxon>Arthropoda</taxon>
        <taxon>Hexapoda</taxon>
        <taxon>Insecta</taxon>
        <taxon>Pterygota</taxon>
        <taxon>Neoptera</taxon>
        <taxon>Endopterygota</taxon>
        <taxon>Lepidoptera</taxon>
        <taxon>Glossata</taxon>
        <taxon>Ditrysia</taxon>
        <taxon>Pyraloidea</taxon>
        <taxon>Pyralidae</taxon>
        <taxon>Galleriinae</taxon>
        <taxon>Galleria</taxon>
    </lineage>
</organism>
<comment type="similarity">
    <text evidence="2">Belongs to the cut8/STS1 family.</text>
</comment>